<dbReference type="FunFam" id="3.80.30.20:FF:000001">
    <property type="entry name" value="tRNA-2-methylthio-N(6)-dimethylallyladenosine synthase 2"/>
    <property type="match status" value="1"/>
</dbReference>
<accession>A0A1L3GMZ3</accession>
<proteinExistence type="inferred from homology"/>
<dbReference type="SFLD" id="SFLDG01082">
    <property type="entry name" value="B12-binding_domain_containing"/>
    <property type="match status" value="1"/>
</dbReference>
<dbReference type="HAMAP" id="MF_01864">
    <property type="entry name" value="tRNA_metthiotr_MiaB"/>
    <property type="match status" value="1"/>
</dbReference>
<evidence type="ECO:0000256" key="1">
    <source>
        <dbReference type="ARBA" id="ARBA00003234"/>
    </source>
</evidence>
<sequence length="447" mass="50271">MTEKYFYLETFGCQMNVVDSEQMVEILQGLGYGQTDAAENADLILLNTCSIRAKAERKVYGHLGSFKPLKERNPNLILAVGGCVAQHEGERMLKKVPYLDFVFGTHNVHRLAELVQNAEAKLGRGLLVDFLDEEQRRQLFPARRPSREISRFVTIVQGCDNFCAYCIVPYVRGREVSRPSAEVLAEVRSLIDQGTAEITLVGQNVNSFGVKEGEEISFAELLRQVHDLPGLQRLRFITSHPKDLSDDLIECFGSLDKLCKHLHLPVQAGSDRILEAMGRGYSRDQYLNKVEQLRRACPEIRLTSDVIVGFPGEDEDDFEQTLDLLRRAQFAEIYSFIFSPREGTAAAELTDDTPAEIKQQRFDRMLALQEEITRRFHEEDVGKVLPVLVEGESRQGGGQLFGRTSWNRIVNFKADASLVGRIVPVRLIEAQRNSHIGVVESEGSAAS</sequence>
<evidence type="ECO:0000256" key="10">
    <source>
        <dbReference type="ARBA" id="ARBA00068570"/>
    </source>
</evidence>
<dbReference type="EMBL" id="CP015519">
    <property type="protein sequence ID" value="APG27294.1"/>
    <property type="molecule type" value="Genomic_DNA"/>
</dbReference>
<dbReference type="PROSITE" id="PS51449">
    <property type="entry name" value="MTTASE_N"/>
    <property type="match status" value="1"/>
</dbReference>
<dbReference type="GO" id="GO:0051539">
    <property type="term" value="F:4 iron, 4 sulfur cluster binding"/>
    <property type="evidence" value="ECO:0007669"/>
    <property type="project" value="UniProtKB-UniRule"/>
</dbReference>
<comment type="subcellular location">
    <subcellularLocation>
        <location evidence="13">Cytoplasm</location>
    </subcellularLocation>
</comment>
<dbReference type="SFLD" id="SFLDS00029">
    <property type="entry name" value="Radical_SAM"/>
    <property type="match status" value="1"/>
</dbReference>
<comment type="subunit">
    <text evidence="13">Monomer.</text>
</comment>
<evidence type="ECO:0000256" key="9">
    <source>
        <dbReference type="ARBA" id="ARBA00033765"/>
    </source>
</evidence>
<evidence type="ECO:0000313" key="17">
    <source>
        <dbReference type="EMBL" id="APG27294.1"/>
    </source>
</evidence>
<evidence type="ECO:0000259" key="15">
    <source>
        <dbReference type="PROSITE" id="PS51449"/>
    </source>
</evidence>
<dbReference type="PROSITE" id="PS01278">
    <property type="entry name" value="MTTASE_RADICAL"/>
    <property type="match status" value="1"/>
</dbReference>
<dbReference type="NCBIfam" id="TIGR00089">
    <property type="entry name" value="MiaB/RimO family radical SAM methylthiotransferase"/>
    <property type="match status" value="1"/>
</dbReference>
<dbReference type="InterPro" id="IPR023404">
    <property type="entry name" value="rSAM_horseshoe"/>
</dbReference>
<comment type="function">
    <text evidence="1 13">Catalyzes the methylthiolation of N6-(dimethylallyl)adenosine (i(6)A), leading to the formation of 2-methylthio-N6-(dimethylallyl)adenosine (ms(2)i(6)A) at position 37 in tRNAs that read codons beginning with uridine.</text>
</comment>
<protein>
    <recommendedName>
        <fullName evidence="10 13">tRNA-2-methylthio-N(6)-dimethylallyladenosine synthase</fullName>
        <ecNumber evidence="9 13">2.8.4.3</ecNumber>
    </recommendedName>
    <alternativeName>
        <fullName evidence="12 13">(Dimethylallyl)adenosine tRNA methylthiotransferase MiaB</fullName>
    </alternativeName>
    <alternativeName>
        <fullName evidence="11 13">tRNA-i(6)A37 methylthiotransferase</fullName>
    </alternativeName>
</protein>
<dbReference type="Gene3D" id="3.80.30.20">
    <property type="entry name" value="tm_1862 like domain"/>
    <property type="match status" value="1"/>
</dbReference>
<feature type="domain" description="MTTase N-terminal" evidence="15">
    <location>
        <begin position="4"/>
        <end position="120"/>
    </location>
</feature>
<dbReference type="PANTHER" id="PTHR43020">
    <property type="entry name" value="CDK5 REGULATORY SUBUNIT-ASSOCIATED PROTEIN 1"/>
    <property type="match status" value="1"/>
</dbReference>
<feature type="binding site" evidence="13">
    <location>
        <position position="49"/>
    </location>
    <ligand>
        <name>[4Fe-4S] cluster</name>
        <dbReference type="ChEBI" id="CHEBI:49883"/>
        <label>1</label>
    </ligand>
</feature>
<dbReference type="GO" id="GO:0035597">
    <property type="term" value="F:tRNA-2-methylthio-N(6)-dimethylallyladenosine(37) synthase activity"/>
    <property type="evidence" value="ECO:0007669"/>
    <property type="project" value="UniProtKB-EC"/>
</dbReference>
<dbReference type="Pfam" id="PF04055">
    <property type="entry name" value="Radical_SAM"/>
    <property type="match status" value="1"/>
</dbReference>
<keyword evidence="6 13" id="KW-0479">Metal-binding</keyword>
<feature type="domain" description="Radical SAM core" evidence="16">
    <location>
        <begin position="145"/>
        <end position="375"/>
    </location>
</feature>
<feature type="domain" description="TRAM" evidence="14">
    <location>
        <begin position="378"/>
        <end position="441"/>
    </location>
</feature>
<dbReference type="InterPro" id="IPR007197">
    <property type="entry name" value="rSAM"/>
</dbReference>
<dbReference type="PROSITE" id="PS50926">
    <property type="entry name" value="TRAM"/>
    <property type="match status" value="1"/>
</dbReference>
<evidence type="ECO:0000256" key="4">
    <source>
        <dbReference type="ARBA" id="ARBA00022679"/>
    </source>
</evidence>
<dbReference type="Gene3D" id="3.40.50.12160">
    <property type="entry name" value="Methylthiotransferase, N-terminal domain"/>
    <property type="match status" value="1"/>
</dbReference>
<dbReference type="EC" id="2.8.4.3" evidence="9 13"/>
<evidence type="ECO:0000313" key="18">
    <source>
        <dbReference type="Proteomes" id="UP000182517"/>
    </source>
</evidence>
<evidence type="ECO:0000256" key="2">
    <source>
        <dbReference type="ARBA" id="ARBA00022485"/>
    </source>
</evidence>
<comment type="similarity">
    <text evidence="13">Belongs to the methylthiotransferase family. MiaB subfamily.</text>
</comment>
<keyword evidence="8 13" id="KW-0411">Iron-sulfur</keyword>
<dbReference type="InterPro" id="IPR038135">
    <property type="entry name" value="Methylthiotransferase_N_sf"/>
</dbReference>
<dbReference type="SFLD" id="SFLDG01061">
    <property type="entry name" value="methylthiotransferase"/>
    <property type="match status" value="1"/>
</dbReference>
<evidence type="ECO:0000259" key="14">
    <source>
        <dbReference type="PROSITE" id="PS50926"/>
    </source>
</evidence>
<feature type="binding site" evidence="13">
    <location>
        <position position="163"/>
    </location>
    <ligand>
        <name>[4Fe-4S] cluster</name>
        <dbReference type="ChEBI" id="CHEBI:49883"/>
        <label>2</label>
        <note>4Fe-4S-S-AdoMet</note>
    </ligand>
</feature>
<name>A0A1L3GMZ3_9BACT</name>
<evidence type="ECO:0000259" key="16">
    <source>
        <dbReference type="PROSITE" id="PS51918"/>
    </source>
</evidence>
<keyword evidence="3 13" id="KW-0963">Cytoplasm</keyword>
<dbReference type="InterPro" id="IPR013848">
    <property type="entry name" value="Methylthiotransferase_N"/>
</dbReference>
<dbReference type="Proteomes" id="UP000182517">
    <property type="component" value="Chromosome"/>
</dbReference>
<dbReference type="InterPro" id="IPR006638">
    <property type="entry name" value="Elp3/MiaA/NifB-like_rSAM"/>
</dbReference>
<evidence type="ECO:0000256" key="3">
    <source>
        <dbReference type="ARBA" id="ARBA00022490"/>
    </source>
</evidence>
<dbReference type="NCBIfam" id="TIGR01574">
    <property type="entry name" value="miaB-methiolase"/>
    <property type="match status" value="1"/>
</dbReference>
<dbReference type="InterPro" id="IPR058240">
    <property type="entry name" value="rSAM_sf"/>
</dbReference>
<reference evidence="17 18" key="1">
    <citation type="journal article" date="2017" name="Genome Announc.">
        <title>Complete Genome Sequences of Two Acetylene-Fermenting Pelobacter acetylenicus Strains.</title>
        <authorList>
            <person name="Sutton J.M."/>
            <person name="Baesman S.M."/>
            <person name="Fierst J.L."/>
            <person name="Poret-Peterson A.T."/>
            <person name="Oremland R.S."/>
            <person name="Dunlap D.S."/>
            <person name="Akob D.M."/>
        </authorList>
    </citation>
    <scope>NUCLEOTIDE SEQUENCE [LARGE SCALE GENOMIC DNA]</scope>
    <source>
        <strain evidence="17 18">SFB93</strain>
    </source>
</reference>
<keyword evidence="4 13" id="KW-0808">Transferase</keyword>
<dbReference type="SUPFAM" id="SSF102114">
    <property type="entry name" value="Radical SAM enzymes"/>
    <property type="match status" value="1"/>
</dbReference>
<evidence type="ECO:0000256" key="5">
    <source>
        <dbReference type="ARBA" id="ARBA00022691"/>
    </source>
</evidence>
<dbReference type="SFLD" id="SFLDF00273">
    <property type="entry name" value="(dimethylallyl)adenosine_tRNA"/>
    <property type="match status" value="1"/>
</dbReference>
<dbReference type="PROSITE" id="PS51918">
    <property type="entry name" value="RADICAL_SAM"/>
    <property type="match status" value="1"/>
</dbReference>
<keyword evidence="2 13" id="KW-0004">4Fe-4S</keyword>
<dbReference type="CDD" id="cd01335">
    <property type="entry name" value="Radical_SAM"/>
    <property type="match status" value="1"/>
</dbReference>
<dbReference type="GO" id="GO:0046872">
    <property type="term" value="F:metal ion binding"/>
    <property type="evidence" value="ECO:0007669"/>
    <property type="project" value="UniProtKB-KW"/>
</dbReference>
<dbReference type="PANTHER" id="PTHR43020:SF2">
    <property type="entry name" value="MITOCHONDRIAL TRNA METHYLTHIOTRANSFERASE CDK5RAP1"/>
    <property type="match status" value="1"/>
</dbReference>
<evidence type="ECO:0000256" key="13">
    <source>
        <dbReference type="HAMAP-Rule" id="MF_01864"/>
    </source>
</evidence>
<evidence type="ECO:0000256" key="11">
    <source>
        <dbReference type="ARBA" id="ARBA00080698"/>
    </source>
</evidence>
<feature type="binding site" evidence="13">
    <location>
        <position position="83"/>
    </location>
    <ligand>
        <name>[4Fe-4S] cluster</name>
        <dbReference type="ChEBI" id="CHEBI:49883"/>
        <label>1</label>
    </ligand>
</feature>
<dbReference type="FunFam" id="3.40.50.12160:FF:000003">
    <property type="entry name" value="CDK5 regulatory subunit-associated protein 1"/>
    <property type="match status" value="1"/>
</dbReference>
<dbReference type="Pfam" id="PF01938">
    <property type="entry name" value="TRAM"/>
    <property type="match status" value="1"/>
</dbReference>
<evidence type="ECO:0000256" key="6">
    <source>
        <dbReference type="ARBA" id="ARBA00022723"/>
    </source>
</evidence>
<evidence type="ECO:0000256" key="8">
    <source>
        <dbReference type="ARBA" id="ARBA00023014"/>
    </source>
</evidence>
<organism evidence="17 18">
    <name type="scientific">Syntrophotalea acetylenivorans</name>
    <dbReference type="NCBI Taxonomy" id="1842532"/>
    <lineage>
        <taxon>Bacteria</taxon>
        <taxon>Pseudomonadati</taxon>
        <taxon>Thermodesulfobacteriota</taxon>
        <taxon>Desulfuromonadia</taxon>
        <taxon>Desulfuromonadales</taxon>
        <taxon>Syntrophotaleaceae</taxon>
        <taxon>Syntrophotalea</taxon>
    </lineage>
</organism>
<keyword evidence="18" id="KW-1185">Reference proteome</keyword>
<comment type="catalytic activity">
    <reaction evidence="13">
        <text>N(6)-dimethylallyladenosine(37) in tRNA + (sulfur carrier)-SH + AH2 + 2 S-adenosyl-L-methionine = 2-methylsulfanyl-N(6)-dimethylallyladenosine(37) in tRNA + (sulfur carrier)-H + 5'-deoxyadenosine + L-methionine + A + S-adenosyl-L-homocysteine + 2 H(+)</text>
        <dbReference type="Rhea" id="RHEA:37067"/>
        <dbReference type="Rhea" id="RHEA-COMP:10375"/>
        <dbReference type="Rhea" id="RHEA-COMP:10376"/>
        <dbReference type="Rhea" id="RHEA-COMP:14737"/>
        <dbReference type="Rhea" id="RHEA-COMP:14739"/>
        <dbReference type="ChEBI" id="CHEBI:13193"/>
        <dbReference type="ChEBI" id="CHEBI:15378"/>
        <dbReference type="ChEBI" id="CHEBI:17319"/>
        <dbReference type="ChEBI" id="CHEBI:17499"/>
        <dbReference type="ChEBI" id="CHEBI:29917"/>
        <dbReference type="ChEBI" id="CHEBI:57844"/>
        <dbReference type="ChEBI" id="CHEBI:57856"/>
        <dbReference type="ChEBI" id="CHEBI:59789"/>
        <dbReference type="ChEBI" id="CHEBI:64428"/>
        <dbReference type="ChEBI" id="CHEBI:74415"/>
        <dbReference type="ChEBI" id="CHEBI:74417"/>
        <dbReference type="EC" id="2.8.4.3"/>
    </reaction>
</comment>
<feature type="binding site" evidence="13">
    <location>
        <position position="159"/>
    </location>
    <ligand>
        <name>[4Fe-4S] cluster</name>
        <dbReference type="ChEBI" id="CHEBI:49883"/>
        <label>2</label>
        <note>4Fe-4S-S-AdoMet</note>
    </ligand>
</feature>
<keyword evidence="5 13" id="KW-0949">S-adenosyl-L-methionine</keyword>
<dbReference type="RefSeq" id="WP_072283258.1">
    <property type="nucleotide sequence ID" value="NZ_CP015519.1"/>
</dbReference>
<keyword evidence="13" id="KW-0819">tRNA processing</keyword>
<feature type="binding site" evidence="13">
    <location>
        <position position="13"/>
    </location>
    <ligand>
        <name>[4Fe-4S] cluster</name>
        <dbReference type="ChEBI" id="CHEBI:49883"/>
        <label>1</label>
    </ligand>
</feature>
<dbReference type="GO" id="GO:0005829">
    <property type="term" value="C:cytosol"/>
    <property type="evidence" value="ECO:0007669"/>
    <property type="project" value="TreeGrafter"/>
</dbReference>
<feature type="binding site" evidence="13">
    <location>
        <position position="166"/>
    </location>
    <ligand>
        <name>[4Fe-4S] cluster</name>
        <dbReference type="ChEBI" id="CHEBI:49883"/>
        <label>2</label>
        <note>4Fe-4S-S-AdoMet</note>
    </ligand>
</feature>
<evidence type="ECO:0000256" key="12">
    <source>
        <dbReference type="ARBA" id="ARBA00081141"/>
    </source>
</evidence>
<dbReference type="InterPro" id="IPR002792">
    <property type="entry name" value="TRAM_dom"/>
</dbReference>
<gene>
    <name evidence="13" type="primary">miaB</name>
    <name evidence="17" type="ORF">A7E78_05225</name>
</gene>
<evidence type="ECO:0000256" key="7">
    <source>
        <dbReference type="ARBA" id="ARBA00023004"/>
    </source>
</evidence>
<comment type="cofactor">
    <cofactor evidence="13">
        <name>[4Fe-4S] cluster</name>
        <dbReference type="ChEBI" id="CHEBI:49883"/>
    </cofactor>
    <text evidence="13">Binds 2 [4Fe-4S] clusters. One cluster is coordinated with 3 cysteines and an exchangeable S-adenosyl-L-methionine.</text>
</comment>
<dbReference type="STRING" id="1842532.A7E78_05225"/>
<dbReference type="Pfam" id="PF00919">
    <property type="entry name" value="UPF0004"/>
    <property type="match status" value="1"/>
</dbReference>
<dbReference type="OrthoDB" id="9805215at2"/>
<dbReference type="InterPro" id="IPR020612">
    <property type="entry name" value="Methylthiotransferase_CS"/>
</dbReference>
<dbReference type="InterPro" id="IPR005839">
    <property type="entry name" value="Methylthiotransferase"/>
</dbReference>
<keyword evidence="7 13" id="KW-0408">Iron</keyword>
<dbReference type="AlphaFoldDB" id="A0A1L3GMZ3"/>
<dbReference type="InterPro" id="IPR006463">
    <property type="entry name" value="MiaB_methiolase"/>
</dbReference>
<dbReference type="KEGG" id="pef:A7E78_05225"/>
<dbReference type="SMART" id="SM00729">
    <property type="entry name" value="Elp3"/>
    <property type="match status" value="1"/>
</dbReference>